<protein>
    <recommendedName>
        <fullName evidence="4">Chromo domain-containing protein</fullName>
    </recommendedName>
</protein>
<sequence length="506" mass="56802">MPATRRSQTISSASCRSTPYSLASSLTSLDSEGEPDTSDEYTSLEAFCSASFAKPAATSSAPVQKAPKTSVKARKPAPAASKPSLSPVTINGVTLKPTVVFDTFWYWVAERKAMDDRRRAGEPAPWTDDPILKKYFFCNSFRVLDKVSQFIVTDVIEKGSQDPVELVFRVLLFNSFTKIQTWQLLDEELGPIKWSTYDRAKYDAVLGKADFTLYTGAFIKPASRFGFKKNFQNHLALLENMMENEMPYKLLGAPTLADVYEYIISFPGMGDFTTYQLMLNLSYTNVLNFHPNDFVIAGPGSISGLVKMFGTSFRHAHADNPDFAIDVMRWLVDTQDEHFLRLGISFSKLGPQNLPMDVSDVEHSVCEVDKYCRAKHPSIKGMDSRTNMKRVYDAFGTSVTTYPAQAALPKAWDHPKRATPNIREGPLHVDKRYEVARIAKHRTTETGVREFLVFWVGYPDSDATWEPESSLMQDAAIIVKEYLEEHERPVLSSSKAKTSKSKAMSK</sequence>
<keyword evidence="6" id="KW-1185">Reference proteome</keyword>
<keyword evidence="2" id="KW-0539">Nucleus</keyword>
<dbReference type="InterPro" id="IPR051219">
    <property type="entry name" value="Heterochromatin_chromo-domain"/>
</dbReference>
<dbReference type="SUPFAM" id="SSF54160">
    <property type="entry name" value="Chromo domain-like"/>
    <property type="match status" value="1"/>
</dbReference>
<proteinExistence type="predicted"/>
<dbReference type="OrthoDB" id="433924at2759"/>
<feature type="domain" description="Chromo" evidence="4">
    <location>
        <begin position="433"/>
        <end position="486"/>
    </location>
</feature>
<dbReference type="InterPro" id="IPR023780">
    <property type="entry name" value="Chromo_domain"/>
</dbReference>
<name>A0A8H5BMH6_9AGAR</name>
<dbReference type="GO" id="GO:0005634">
    <property type="term" value="C:nucleus"/>
    <property type="evidence" value="ECO:0007669"/>
    <property type="project" value="UniProtKB-SubCell"/>
</dbReference>
<dbReference type="AlphaFoldDB" id="A0A8H5BMH6"/>
<dbReference type="EMBL" id="JAACJK010000163">
    <property type="protein sequence ID" value="KAF5326134.1"/>
    <property type="molecule type" value="Genomic_DNA"/>
</dbReference>
<evidence type="ECO:0000256" key="1">
    <source>
        <dbReference type="ARBA" id="ARBA00004123"/>
    </source>
</evidence>
<gene>
    <name evidence="5" type="ORF">D9611_000839</name>
</gene>
<reference evidence="5 6" key="1">
    <citation type="journal article" date="2020" name="ISME J.">
        <title>Uncovering the hidden diversity of litter-decomposition mechanisms in mushroom-forming fungi.</title>
        <authorList>
            <person name="Floudas D."/>
            <person name="Bentzer J."/>
            <person name="Ahren D."/>
            <person name="Johansson T."/>
            <person name="Persson P."/>
            <person name="Tunlid A."/>
        </authorList>
    </citation>
    <scope>NUCLEOTIDE SEQUENCE [LARGE SCALE GENOMIC DNA]</scope>
    <source>
        <strain evidence="5 6">CBS 175.51</strain>
    </source>
</reference>
<evidence type="ECO:0000313" key="5">
    <source>
        <dbReference type="EMBL" id="KAF5326134.1"/>
    </source>
</evidence>
<dbReference type="PROSITE" id="PS50013">
    <property type="entry name" value="CHROMO_2"/>
    <property type="match status" value="1"/>
</dbReference>
<evidence type="ECO:0000259" key="4">
    <source>
        <dbReference type="PROSITE" id="PS50013"/>
    </source>
</evidence>
<dbReference type="Pfam" id="PF18723">
    <property type="entry name" value="HMUDK_hel"/>
    <property type="match status" value="1"/>
</dbReference>
<evidence type="ECO:0000256" key="2">
    <source>
        <dbReference type="ARBA" id="ARBA00023242"/>
    </source>
</evidence>
<evidence type="ECO:0000313" key="6">
    <source>
        <dbReference type="Proteomes" id="UP000541558"/>
    </source>
</evidence>
<dbReference type="Gene3D" id="2.40.50.40">
    <property type="match status" value="1"/>
</dbReference>
<dbReference type="Proteomes" id="UP000541558">
    <property type="component" value="Unassembled WGS sequence"/>
</dbReference>
<dbReference type="CDD" id="cd00024">
    <property type="entry name" value="CD_CSD"/>
    <property type="match status" value="1"/>
</dbReference>
<dbReference type="GO" id="GO:0006338">
    <property type="term" value="P:chromatin remodeling"/>
    <property type="evidence" value="ECO:0007669"/>
    <property type="project" value="UniProtKB-ARBA"/>
</dbReference>
<comment type="subcellular location">
    <subcellularLocation>
        <location evidence="1">Nucleus</location>
    </subcellularLocation>
</comment>
<comment type="caution">
    <text evidence="5">The sequence shown here is derived from an EMBL/GenBank/DDBJ whole genome shotgun (WGS) entry which is preliminary data.</text>
</comment>
<dbReference type="Pfam" id="PF00385">
    <property type="entry name" value="Chromo"/>
    <property type="match status" value="1"/>
</dbReference>
<dbReference type="InterPro" id="IPR040684">
    <property type="entry name" value="HMUDK_hel"/>
</dbReference>
<dbReference type="InterPro" id="IPR016197">
    <property type="entry name" value="Chromo-like_dom_sf"/>
</dbReference>
<feature type="region of interest" description="Disordered" evidence="3">
    <location>
        <begin position="59"/>
        <end position="84"/>
    </location>
</feature>
<accession>A0A8H5BMH6</accession>
<evidence type="ECO:0000256" key="3">
    <source>
        <dbReference type="SAM" id="MobiDB-lite"/>
    </source>
</evidence>
<dbReference type="SMART" id="SM00298">
    <property type="entry name" value="CHROMO"/>
    <property type="match status" value="1"/>
</dbReference>
<dbReference type="InterPro" id="IPR000953">
    <property type="entry name" value="Chromo/chromo_shadow_dom"/>
</dbReference>
<organism evidence="5 6">
    <name type="scientific">Ephemerocybe angulata</name>
    <dbReference type="NCBI Taxonomy" id="980116"/>
    <lineage>
        <taxon>Eukaryota</taxon>
        <taxon>Fungi</taxon>
        <taxon>Dikarya</taxon>
        <taxon>Basidiomycota</taxon>
        <taxon>Agaricomycotina</taxon>
        <taxon>Agaricomycetes</taxon>
        <taxon>Agaricomycetidae</taxon>
        <taxon>Agaricales</taxon>
        <taxon>Agaricineae</taxon>
        <taxon>Psathyrellaceae</taxon>
        <taxon>Ephemerocybe</taxon>
    </lineage>
</organism>
<dbReference type="PANTHER" id="PTHR22812">
    <property type="entry name" value="CHROMOBOX PROTEIN"/>
    <property type="match status" value="1"/>
</dbReference>